<feature type="transmembrane region" description="Helical" evidence="7">
    <location>
        <begin position="108"/>
        <end position="130"/>
    </location>
</feature>
<evidence type="ECO:0000256" key="7">
    <source>
        <dbReference type="SAM" id="Phobius"/>
    </source>
</evidence>
<feature type="transmembrane region" description="Helical" evidence="7">
    <location>
        <begin position="65"/>
        <end position="88"/>
    </location>
</feature>
<proteinExistence type="predicted"/>
<keyword evidence="10" id="KW-1185">Reference proteome</keyword>
<comment type="subcellular location">
    <subcellularLocation>
        <location evidence="1">Cell membrane</location>
        <topology evidence="1">Multi-pass membrane protein</topology>
    </subcellularLocation>
</comment>
<name>A0ABY4FN25_9MICO</name>
<dbReference type="Pfam" id="PF00884">
    <property type="entry name" value="Sulfatase"/>
    <property type="match status" value="1"/>
</dbReference>
<evidence type="ECO:0000256" key="3">
    <source>
        <dbReference type="ARBA" id="ARBA00022475"/>
    </source>
</evidence>
<evidence type="ECO:0000259" key="8">
    <source>
        <dbReference type="Pfam" id="PF00884"/>
    </source>
</evidence>
<dbReference type="EMBL" id="CP095045">
    <property type="protein sequence ID" value="UOQ57682.1"/>
    <property type="molecule type" value="Genomic_DNA"/>
</dbReference>
<evidence type="ECO:0000256" key="5">
    <source>
        <dbReference type="ARBA" id="ARBA00022989"/>
    </source>
</evidence>
<dbReference type="Proteomes" id="UP000831786">
    <property type="component" value="Chromosome"/>
</dbReference>
<dbReference type="InterPro" id="IPR000917">
    <property type="entry name" value="Sulfatase_N"/>
</dbReference>
<gene>
    <name evidence="9" type="ORF">MUN78_02220</name>
</gene>
<evidence type="ECO:0000256" key="2">
    <source>
        <dbReference type="ARBA" id="ARBA00004936"/>
    </source>
</evidence>
<keyword evidence="6 7" id="KW-0472">Membrane</keyword>
<reference evidence="9 10" key="1">
    <citation type="submission" date="2022-04" db="EMBL/GenBank/DDBJ databases">
        <title>Leucobacter sp. isolated from rhizosphere of garlic.</title>
        <authorList>
            <person name="Won M."/>
            <person name="Lee C.-M."/>
            <person name="Woen H.-Y."/>
            <person name="Kwon S.-W."/>
        </authorList>
    </citation>
    <scope>NUCLEOTIDE SEQUENCE [LARGE SCALE GENOMIC DNA]</scope>
    <source>
        <strain evidence="9 10">H21R-40</strain>
    </source>
</reference>
<dbReference type="Gene3D" id="3.40.720.10">
    <property type="entry name" value="Alkaline Phosphatase, subunit A"/>
    <property type="match status" value="1"/>
</dbReference>
<dbReference type="RefSeq" id="WP_244728500.1">
    <property type="nucleotide sequence ID" value="NZ_CP095045.1"/>
</dbReference>
<evidence type="ECO:0000256" key="4">
    <source>
        <dbReference type="ARBA" id="ARBA00022692"/>
    </source>
</evidence>
<evidence type="ECO:0000256" key="6">
    <source>
        <dbReference type="ARBA" id="ARBA00023136"/>
    </source>
</evidence>
<comment type="pathway">
    <text evidence="2">Cell wall biogenesis; lipoteichoic acid biosynthesis.</text>
</comment>
<evidence type="ECO:0000256" key="1">
    <source>
        <dbReference type="ARBA" id="ARBA00004651"/>
    </source>
</evidence>
<evidence type="ECO:0000313" key="10">
    <source>
        <dbReference type="Proteomes" id="UP000831786"/>
    </source>
</evidence>
<protein>
    <submittedName>
        <fullName evidence="9">Sulfatase-like hydrolase/transferase</fullName>
    </submittedName>
</protein>
<dbReference type="PANTHER" id="PTHR47371:SF3">
    <property type="entry name" value="PHOSPHOGLYCEROL TRANSFERASE I"/>
    <property type="match status" value="1"/>
</dbReference>
<dbReference type="CDD" id="cd16015">
    <property type="entry name" value="LTA_synthase"/>
    <property type="match status" value="1"/>
</dbReference>
<dbReference type="SUPFAM" id="SSF53649">
    <property type="entry name" value="Alkaline phosphatase-like"/>
    <property type="match status" value="1"/>
</dbReference>
<keyword evidence="3" id="KW-1003">Cell membrane</keyword>
<accession>A0ABY4FN25</accession>
<keyword evidence="4 7" id="KW-0812">Transmembrane</keyword>
<dbReference type="InterPro" id="IPR050448">
    <property type="entry name" value="OpgB/LTA_synthase_biosynth"/>
</dbReference>
<keyword evidence="5 7" id="KW-1133">Transmembrane helix</keyword>
<dbReference type="InterPro" id="IPR017850">
    <property type="entry name" value="Alkaline_phosphatase_core_sf"/>
</dbReference>
<feature type="transmembrane region" description="Helical" evidence="7">
    <location>
        <begin position="12"/>
        <end position="37"/>
    </location>
</feature>
<organism evidence="9 10">
    <name type="scientific">Leucobacter allii</name>
    <dbReference type="NCBI Taxonomy" id="2932247"/>
    <lineage>
        <taxon>Bacteria</taxon>
        <taxon>Bacillati</taxon>
        <taxon>Actinomycetota</taxon>
        <taxon>Actinomycetes</taxon>
        <taxon>Micrococcales</taxon>
        <taxon>Microbacteriaceae</taxon>
        <taxon>Leucobacter</taxon>
    </lineage>
</organism>
<evidence type="ECO:0000313" key="9">
    <source>
        <dbReference type="EMBL" id="UOQ57682.1"/>
    </source>
</evidence>
<dbReference type="PANTHER" id="PTHR47371">
    <property type="entry name" value="LIPOTEICHOIC ACID SYNTHASE"/>
    <property type="match status" value="1"/>
</dbReference>
<sequence>MGAERPGGRRVLRGIGIGLLWLLVLLGAVLFGIGLWVRATFGEISVDQLLSNLRGAGEGAGGAELVASGVIAGLVAPILAVLLLALMVERTRRVLRRHGRFDGRRRTLLRWTAAVLACAVPMAGGAVLGATIGAGDYVRAVAREAATGVGLGDYYVAPEVTEPRAAGIGGIGAGGSRGDAGPRNLVLVYLESVENVFADPEVFGTDMLAPVERATAGWGSVPALEQYAGGGWTMSGIVATQCGIPLRTAGALGDPQELNALGAVDGERLGSYLPGARCLGDVLADEGYRNVFMGGADSRFAGKGAFLETHGTDEVRMLEEWKELGETEFRPDWGLSDRRLFARAAQEVSELHAAGEPFSLTLLTLDTHESPHVYEYCDADDTADAAPMTSITRCSMQQVEGFIDHLEEEGILEDTTVVVMGDHLKLVAEGQSFTQELMAAEDRTIFNRFSVPGGAPPVARERIDQMSMYPTILELLGFGLRDHRAGIGVSALAAEHEVPAGTILDLAPDDYLAVVQSRSVDLYRELWAEPEA</sequence>
<feature type="domain" description="Sulfatase N-terminal" evidence="8">
    <location>
        <begin position="184"/>
        <end position="477"/>
    </location>
</feature>